<dbReference type="InterPro" id="IPR035595">
    <property type="entry name" value="UDP_glycos_trans_CS"/>
</dbReference>
<proteinExistence type="inferred from homology"/>
<comment type="caution">
    <text evidence="6">The sequence shown here is derived from an EMBL/GenBank/DDBJ whole genome shotgun (WGS) entry which is preliminary data.</text>
</comment>
<dbReference type="OrthoDB" id="5835829at2759"/>
<gene>
    <name evidence="6" type="ORF">Fcan01_26988</name>
</gene>
<dbReference type="EMBL" id="LNIX01000047">
    <property type="protein sequence ID" value="OXA38305.1"/>
    <property type="molecule type" value="Genomic_DNA"/>
</dbReference>
<evidence type="ECO:0000256" key="5">
    <source>
        <dbReference type="SAM" id="SignalP"/>
    </source>
</evidence>
<name>A0A226CYA5_FOLCA</name>
<evidence type="ECO:0000256" key="1">
    <source>
        <dbReference type="ARBA" id="ARBA00009995"/>
    </source>
</evidence>
<dbReference type="SUPFAM" id="SSF53756">
    <property type="entry name" value="UDP-Glycosyltransferase/glycogen phosphorylase"/>
    <property type="match status" value="1"/>
</dbReference>
<accession>A0A226CYA5</accession>
<keyword evidence="7" id="KW-1185">Reference proteome</keyword>
<keyword evidence="4" id="KW-1133">Transmembrane helix</keyword>
<keyword evidence="2" id="KW-0328">Glycosyltransferase</keyword>
<keyword evidence="4" id="KW-0472">Membrane</keyword>
<comment type="similarity">
    <text evidence="1">Belongs to the UDP-glycosyltransferase family.</text>
</comment>
<dbReference type="PANTHER" id="PTHR48043:SF159">
    <property type="entry name" value="EG:EG0003.4 PROTEIN-RELATED"/>
    <property type="match status" value="1"/>
</dbReference>
<dbReference type="InterPro" id="IPR050271">
    <property type="entry name" value="UDP-glycosyltransferase"/>
</dbReference>
<sequence length="701" mass="79175">MQSFRNGVTVALLLFLLLLGWTLPFGKVEGRNILSVEFVGGKSHVITYLPLLEELARRGDNVTLISPSQGLTKEANIHQIFSLDGDAILKENPVDPFAMLERNEAINLVSILARSVPKRCREMYDRPEIEALYEQDFDLVLLQYVYNECALGFVDKILTKNGTKSTAPPLIVFSVLNADYRILNYVGGNHPSSFVSNPYLDFNDKMTFSQRLVNFGANHLHEAVRRFYYLPAMEAVYKDKLGRDAPSVAEVLSKTALVLSNGHFSTSPPRPNLPNVVEVGGMHSRKAKRLPKEIENFLSSGNRTDDDGFILFSLGTNLLSSAMSVQKKAMLLNVFSRLKQKVIWKYESDDIENVPKNVYLSKWIPQQDLLGHPKIRLFITHCGAGGIEEAIFHGVPLIGIPFFGDQPLNALTAERQGFLVRLEWKDVTEERLIEAINEVINNSKYRDNVKRLSTIFRDQIDNPLDRALFWVEYVMRHNGAPHLRSAARNLSLIQYHSLDVIAAYAVIIFALFFLLFVIAKHSISFVTYWTQRCPKMYKYKSTEQKIADILISKFSIWAVFSNNLEWKSDSESKSHGLSNSVEENSNHVNEEKILRLLNPRHAHEPNGVDYTNGTVYTVQQLQDFVGTELGTCGKSVLITKREQIEMENGGISNLTRYYVSTGIYGRLEEELVAWTIRNRVQVVGMTQGDTSSLGGGIVTLT</sequence>
<feature type="chain" id="PRO_5012466119" evidence="5">
    <location>
        <begin position="31"/>
        <end position="701"/>
    </location>
</feature>
<dbReference type="OMA" id="TKEANIH"/>
<organism evidence="6 7">
    <name type="scientific">Folsomia candida</name>
    <name type="common">Springtail</name>
    <dbReference type="NCBI Taxonomy" id="158441"/>
    <lineage>
        <taxon>Eukaryota</taxon>
        <taxon>Metazoa</taxon>
        <taxon>Ecdysozoa</taxon>
        <taxon>Arthropoda</taxon>
        <taxon>Hexapoda</taxon>
        <taxon>Collembola</taxon>
        <taxon>Entomobryomorpha</taxon>
        <taxon>Isotomoidea</taxon>
        <taxon>Isotomidae</taxon>
        <taxon>Proisotominae</taxon>
        <taxon>Folsomia</taxon>
    </lineage>
</organism>
<evidence type="ECO:0000256" key="4">
    <source>
        <dbReference type="SAM" id="Phobius"/>
    </source>
</evidence>
<evidence type="ECO:0000256" key="2">
    <source>
        <dbReference type="ARBA" id="ARBA00022676"/>
    </source>
</evidence>
<dbReference type="InterPro" id="IPR002213">
    <property type="entry name" value="UDP_glucos_trans"/>
</dbReference>
<dbReference type="GO" id="GO:0008194">
    <property type="term" value="F:UDP-glycosyltransferase activity"/>
    <property type="evidence" value="ECO:0007669"/>
    <property type="project" value="InterPro"/>
</dbReference>
<dbReference type="Pfam" id="PF00201">
    <property type="entry name" value="UDPGT"/>
    <property type="match status" value="1"/>
</dbReference>
<dbReference type="AlphaFoldDB" id="A0A226CYA5"/>
<evidence type="ECO:0000313" key="6">
    <source>
        <dbReference type="EMBL" id="OXA38305.1"/>
    </source>
</evidence>
<keyword evidence="5" id="KW-0732">Signal</keyword>
<dbReference type="STRING" id="158441.A0A226CYA5"/>
<feature type="signal peptide" evidence="5">
    <location>
        <begin position="1"/>
        <end position="30"/>
    </location>
</feature>
<keyword evidence="4" id="KW-0812">Transmembrane</keyword>
<dbReference type="CDD" id="cd03784">
    <property type="entry name" value="GT1_Gtf-like"/>
    <property type="match status" value="1"/>
</dbReference>
<dbReference type="PANTHER" id="PTHR48043">
    <property type="entry name" value="EG:EG0003.4 PROTEIN-RELATED"/>
    <property type="match status" value="1"/>
</dbReference>
<keyword evidence="3 6" id="KW-0808">Transferase</keyword>
<reference evidence="6 7" key="1">
    <citation type="submission" date="2015-12" db="EMBL/GenBank/DDBJ databases">
        <title>The genome of Folsomia candida.</title>
        <authorList>
            <person name="Faddeeva A."/>
            <person name="Derks M.F."/>
            <person name="Anvar Y."/>
            <person name="Smit S."/>
            <person name="Van Straalen N."/>
            <person name="Roelofs D."/>
        </authorList>
    </citation>
    <scope>NUCLEOTIDE SEQUENCE [LARGE SCALE GENOMIC DNA]</scope>
    <source>
        <strain evidence="6 7">VU population</strain>
        <tissue evidence="6">Whole body</tissue>
    </source>
</reference>
<dbReference type="Gene3D" id="3.40.50.2000">
    <property type="entry name" value="Glycogen Phosphorylase B"/>
    <property type="match status" value="1"/>
</dbReference>
<evidence type="ECO:0000313" key="7">
    <source>
        <dbReference type="Proteomes" id="UP000198287"/>
    </source>
</evidence>
<protein>
    <submittedName>
        <fullName evidence="6">UDP-glucuronosyltransferase 2B4</fullName>
    </submittedName>
</protein>
<dbReference type="Proteomes" id="UP000198287">
    <property type="component" value="Unassembled WGS sequence"/>
</dbReference>
<feature type="transmembrane region" description="Helical" evidence="4">
    <location>
        <begin position="501"/>
        <end position="519"/>
    </location>
</feature>
<evidence type="ECO:0000256" key="3">
    <source>
        <dbReference type="ARBA" id="ARBA00022679"/>
    </source>
</evidence>
<dbReference type="FunFam" id="3.40.50.2000:FF:000050">
    <property type="entry name" value="UDP-glucuronosyltransferase"/>
    <property type="match status" value="1"/>
</dbReference>
<dbReference type="PROSITE" id="PS00375">
    <property type="entry name" value="UDPGT"/>
    <property type="match status" value="1"/>
</dbReference>